<keyword evidence="1" id="KW-0472">Membrane</keyword>
<evidence type="ECO:0000313" key="3">
    <source>
        <dbReference type="EMBL" id="NLF90085.1"/>
    </source>
</evidence>
<evidence type="ECO:0000313" key="4">
    <source>
        <dbReference type="Proteomes" id="UP000523614"/>
    </source>
</evidence>
<accession>A0A847H9Z3</accession>
<reference evidence="3 4" key="1">
    <citation type="journal article" date="2020" name="Biotechnol. Biofuels">
        <title>New insights from the biogas microbiome by comprehensive genome-resolved metagenomics of nearly 1600 species originating from multiple anaerobic digesters.</title>
        <authorList>
            <person name="Campanaro S."/>
            <person name="Treu L."/>
            <person name="Rodriguez-R L.M."/>
            <person name="Kovalovszki A."/>
            <person name="Ziels R.M."/>
            <person name="Maus I."/>
            <person name="Zhu X."/>
            <person name="Kougias P.G."/>
            <person name="Basile A."/>
            <person name="Luo G."/>
            <person name="Schluter A."/>
            <person name="Konstantinidis K.T."/>
            <person name="Angelidaki I."/>
        </authorList>
    </citation>
    <scope>NUCLEOTIDE SEQUENCE [LARGE SCALE GENOMIC DNA]</scope>
    <source>
        <strain evidence="3">AS06rmzACSIP_235</strain>
    </source>
</reference>
<feature type="non-terminal residue" evidence="3">
    <location>
        <position position="1"/>
    </location>
</feature>
<comment type="caution">
    <text evidence="3">The sequence shown here is derived from an EMBL/GenBank/DDBJ whole genome shotgun (WGS) entry which is preliminary data.</text>
</comment>
<dbReference type="GO" id="GO:0005524">
    <property type="term" value="F:ATP binding"/>
    <property type="evidence" value="ECO:0007669"/>
    <property type="project" value="UniProtKB-KW"/>
</dbReference>
<dbReference type="EMBL" id="JAAYYP010000053">
    <property type="protein sequence ID" value="NLF90085.1"/>
    <property type="molecule type" value="Genomic_DNA"/>
</dbReference>
<dbReference type="PANTHER" id="PTHR24221:SF654">
    <property type="entry name" value="ATP-BINDING CASSETTE SUB-FAMILY B MEMBER 6"/>
    <property type="match status" value="1"/>
</dbReference>
<proteinExistence type="predicted"/>
<sequence length="177" mass="18598">AWVTRQVTLLTQDVHLFSGPLRDDLRMAAPEASDSELLAALTATGLAPGSAAWARNLPAGLDTMIGAGADPLPPEVAQQIALTRIILRDPPVLIMDEATSEAGSEDARALEAAAAAAARGRTSLIVAHRLDQAMVADRILVMDLGRIVESGTHEELVAAGGRYAQLYERWSAGEGPL</sequence>
<dbReference type="InterPro" id="IPR027417">
    <property type="entry name" value="P-loop_NTPase"/>
</dbReference>
<keyword evidence="1" id="KW-1003">Cell membrane</keyword>
<dbReference type="Gene3D" id="3.40.50.300">
    <property type="entry name" value="P-loop containing nucleotide triphosphate hydrolases"/>
    <property type="match status" value="1"/>
</dbReference>
<evidence type="ECO:0000256" key="1">
    <source>
        <dbReference type="ARBA" id="ARBA00022519"/>
    </source>
</evidence>
<dbReference type="AlphaFoldDB" id="A0A847H9Z3"/>
<name>A0A847H9Z3_9CORY</name>
<dbReference type="GO" id="GO:0034040">
    <property type="term" value="F:ATPase-coupled lipid transmembrane transporter activity"/>
    <property type="evidence" value="ECO:0007669"/>
    <property type="project" value="TreeGrafter"/>
</dbReference>
<evidence type="ECO:0000256" key="2">
    <source>
        <dbReference type="ARBA" id="ARBA00022967"/>
    </source>
</evidence>
<dbReference type="Proteomes" id="UP000523614">
    <property type="component" value="Unassembled WGS sequence"/>
</dbReference>
<dbReference type="PANTHER" id="PTHR24221">
    <property type="entry name" value="ATP-BINDING CASSETTE SUB-FAMILY B"/>
    <property type="match status" value="1"/>
</dbReference>
<keyword evidence="1" id="KW-0997">Cell inner membrane</keyword>
<dbReference type="SUPFAM" id="SSF52540">
    <property type="entry name" value="P-loop containing nucleoside triphosphate hydrolases"/>
    <property type="match status" value="1"/>
</dbReference>
<keyword evidence="3" id="KW-0547">Nucleotide-binding</keyword>
<keyword evidence="2" id="KW-1278">Translocase</keyword>
<keyword evidence="3" id="KW-0067">ATP-binding</keyword>
<dbReference type="InterPro" id="IPR039421">
    <property type="entry name" value="Type_1_exporter"/>
</dbReference>
<protein>
    <submittedName>
        <fullName evidence="3">ABC transporter ATP-binding protein</fullName>
    </submittedName>
</protein>
<gene>
    <name evidence="3" type="ORF">GX570_01860</name>
</gene>
<organism evidence="3 4">
    <name type="scientific">Corynebacterium marinum</name>
    <dbReference type="NCBI Taxonomy" id="349751"/>
    <lineage>
        <taxon>Bacteria</taxon>
        <taxon>Bacillati</taxon>
        <taxon>Actinomycetota</taxon>
        <taxon>Actinomycetes</taxon>
        <taxon>Mycobacteriales</taxon>
        <taxon>Corynebacteriaceae</taxon>
        <taxon>Corynebacterium</taxon>
    </lineage>
</organism>